<sequence length="425" mass="47120">MWSNRAIDRKDSITQDIPSPFHLGRRTKCSTGHTFHSVLRHLVPVLLALASIASVILLLMGIFTDHRACLTGGCILGLACFGVMLHGCLSHRSLPNSPTPLVLSAACMYPMGNIPLVAHADAATAAAMATATLLPESFKRPSSLIASSMEAAMISHFQREVSNPSVHRQGSFYSSMVDKSIEPIAYERHVSDSAAYNHRSRGETTEITDRHIMNYARQFSCPARPIGAADMQVEHIYANQQYLDKNRPTGSTELKRQLSAIENRFGAPTVLQPDHLRKLGYHTHLSTPETPLIGTEAFCQPPDFSHITHSSLEDRTTMAELSSLSPAKPMQSLSEKLSPTVPRGHEPPRVRVVSPTFFPQRTLLSVGTLPRRSSFRAGVSQDLFSILNPCETGEHSRRLGRRYEKDRDGIFGPRVWRGWRSWVDP</sequence>
<dbReference type="OrthoDB" id="6251475at2759"/>
<comment type="caution">
    <text evidence="3">The sequence shown here is derived from an EMBL/GenBank/DDBJ whole genome shotgun (WGS) entry which is preliminary data.</text>
</comment>
<protein>
    <submittedName>
        <fullName evidence="3">Uncharacterized protein</fullName>
    </submittedName>
</protein>
<evidence type="ECO:0000313" key="4">
    <source>
        <dbReference type="Proteomes" id="UP000699462"/>
    </source>
</evidence>
<reference evidence="3 4" key="1">
    <citation type="submission" date="2019-07" db="EMBL/GenBank/DDBJ databases">
        <title>Annotation for the trematode Paragonimus westermani.</title>
        <authorList>
            <person name="Choi Y.-J."/>
        </authorList>
    </citation>
    <scope>NUCLEOTIDE SEQUENCE [LARGE SCALE GENOMIC DNA]</scope>
    <source>
        <strain evidence="3">180907_Pwestermani</strain>
    </source>
</reference>
<keyword evidence="2" id="KW-0812">Transmembrane</keyword>
<dbReference type="AlphaFoldDB" id="A0A8T0DC00"/>
<feature type="region of interest" description="Disordered" evidence="1">
    <location>
        <begin position="315"/>
        <end position="348"/>
    </location>
</feature>
<keyword evidence="4" id="KW-1185">Reference proteome</keyword>
<name>A0A8T0DC00_9TREM</name>
<dbReference type="EMBL" id="JTDF01008626">
    <property type="protein sequence ID" value="KAF8564464.1"/>
    <property type="molecule type" value="Genomic_DNA"/>
</dbReference>
<accession>A0A8T0DC00</accession>
<gene>
    <name evidence="3" type="ORF">P879_05085</name>
</gene>
<proteinExistence type="predicted"/>
<evidence type="ECO:0000256" key="2">
    <source>
        <dbReference type="SAM" id="Phobius"/>
    </source>
</evidence>
<evidence type="ECO:0000256" key="1">
    <source>
        <dbReference type="SAM" id="MobiDB-lite"/>
    </source>
</evidence>
<keyword evidence="2" id="KW-1133">Transmembrane helix</keyword>
<organism evidence="3 4">
    <name type="scientific">Paragonimus westermani</name>
    <dbReference type="NCBI Taxonomy" id="34504"/>
    <lineage>
        <taxon>Eukaryota</taxon>
        <taxon>Metazoa</taxon>
        <taxon>Spiralia</taxon>
        <taxon>Lophotrochozoa</taxon>
        <taxon>Platyhelminthes</taxon>
        <taxon>Trematoda</taxon>
        <taxon>Digenea</taxon>
        <taxon>Plagiorchiida</taxon>
        <taxon>Troglotremata</taxon>
        <taxon>Troglotrematidae</taxon>
        <taxon>Paragonimus</taxon>
    </lineage>
</organism>
<evidence type="ECO:0000313" key="3">
    <source>
        <dbReference type="EMBL" id="KAF8564464.1"/>
    </source>
</evidence>
<feature type="compositionally biased region" description="Polar residues" evidence="1">
    <location>
        <begin position="319"/>
        <end position="337"/>
    </location>
</feature>
<feature type="transmembrane region" description="Helical" evidence="2">
    <location>
        <begin position="42"/>
        <end position="64"/>
    </location>
</feature>
<dbReference type="Proteomes" id="UP000699462">
    <property type="component" value="Unassembled WGS sequence"/>
</dbReference>
<keyword evidence="2" id="KW-0472">Membrane</keyword>